<evidence type="ECO:0000313" key="4">
    <source>
        <dbReference type="Proteomes" id="UP000236290"/>
    </source>
</evidence>
<gene>
    <name evidence="3" type="ORF">THARTR1_01248</name>
</gene>
<dbReference type="InterPro" id="IPR027417">
    <property type="entry name" value="P-loop_NTPase"/>
</dbReference>
<proteinExistence type="predicted"/>
<organism evidence="3 4">
    <name type="scientific">Trichoderma harzianum</name>
    <name type="common">Hypocrea lixii</name>
    <dbReference type="NCBI Taxonomy" id="5544"/>
    <lineage>
        <taxon>Eukaryota</taxon>
        <taxon>Fungi</taxon>
        <taxon>Dikarya</taxon>
        <taxon>Ascomycota</taxon>
        <taxon>Pezizomycotina</taxon>
        <taxon>Sordariomycetes</taxon>
        <taxon>Hypocreomycetidae</taxon>
        <taxon>Hypocreales</taxon>
        <taxon>Hypocreaceae</taxon>
        <taxon>Trichoderma</taxon>
    </lineage>
</organism>
<sequence>MVDSLNLLGTTRDITDLLEFIWKLLADTQDIYVSADGQHTNHTTISTIANDVHRLGDIITVSVADDDTLKGLVKESKKIATDLLKALDQLKVQGRNTVWKSFMLALKNVWKDRNIQAFSHRLATLQSQVACHCQAVILKDVSGISRKLADLEDMNQALGTDIRTEIRQLRDDIKSAAERLNPEDPAYGVHPMMKRLKVKGDTGAFDKQLVDDITSNLRYFSGKISHLYKTSKATDDIHNVLQSLNFDRRSLRERKIPKAHARTFDWIFRKNVAKENTSLSFVDWLQNRNGIFWIRGKAGSGKSTLMKFLPEHQETKRHLRSWAGNQTLIVARFFFWYAGLPLQKSQEGLLRSLLFEILRQCPSLIPRVLAIRSQFRDDYDDDDSWTPEELLSVCRGILGGASDSRFCFFIDGLDEYEESGMTPTDLIKTIKSLGDSPNIKLCVSSRPWSAFVDEFGQHPESLLKLEDLTQGDIRRYVVDKFGESQQFIQAKEGYLAELDLVESVCRKAAGVFLWVYLVVRDLLHGLTNGDSVSLLRQRLEGFPEDLEDYFQHMIDTIPSIYLGHAARAFDIARSAAEPPVILAFSFMDEAEEGYSVVWMPNAKAF</sequence>
<reference evidence="3 4" key="1">
    <citation type="submission" date="2017-02" db="EMBL/GenBank/DDBJ databases">
        <title>Genomes of Trichoderma spp. with biocontrol activity.</title>
        <authorList>
            <person name="Gardiner D."/>
            <person name="Kazan K."/>
            <person name="Vos C."/>
            <person name="Harvey P."/>
        </authorList>
    </citation>
    <scope>NUCLEOTIDE SEQUENCE [LARGE SCALE GENOMIC DNA]</scope>
    <source>
        <strain evidence="3 4">Tr1</strain>
    </source>
</reference>
<name>A0A2K0UMI6_TRIHA</name>
<dbReference type="SUPFAM" id="SSF52540">
    <property type="entry name" value="P-loop containing nucleoside triphosphate hydrolases"/>
    <property type="match status" value="1"/>
</dbReference>
<comment type="caution">
    <text evidence="3">The sequence shown here is derived from an EMBL/GenBank/DDBJ whole genome shotgun (WGS) entry which is preliminary data.</text>
</comment>
<evidence type="ECO:0000313" key="3">
    <source>
        <dbReference type="EMBL" id="PNP59000.1"/>
    </source>
</evidence>
<protein>
    <recommendedName>
        <fullName evidence="2">Nephrocystin 3-like N-terminal domain-containing protein</fullName>
    </recommendedName>
</protein>
<dbReference type="Pfam" id="PF24883">
    <property type="entry name" value="NPHP3_N"/>
    <property type="match status" value="1"/>
</dbReference>
<dbReference type="Gene3D" id="3.40.50.300">
    <property type="entry name" value="P-loop containing nucleotide triphosphate hydrolases"/>
    <property type="match status" value="1"/>
</dbReference>
<feature type="domain" description="Nephrocystin 3-like N-terminal" evidence="2">
    <location>
        <begin position="280"/>
        <end position="446"/>
    </location>
</feature>
<dbReference type="OrthoDB" id="443402at2759"/>
<evidence type="ECO:0000259" key="2">
    <source>
        <dbReference type="Pfam" id="PF24883"/>
    </source>
</evidence>
<dbReference type="InterPro" id="IPR056884">
    <property type="entry name" value="NPHP3-like_N"/>
</dbReference>
<evidence type="ECO:0000256" key="1">
    <source>
        <dbReference type="ARBA" id="ARBA00022737"/>
    </source>
</evidence>
<dbReference type="AlphaFoldDB" id="A0A2K0UMI6"/>
<keyword evidence="1" id="KW-0677">Repeat</keyword>
<dbReference type="Proteomes" id="UP000236290">
    <property type="component" value="Unassembled WGS sequence"/>
</dbReference>
<dbReference type="PANTHER" id="PTHR10039">
    <property type="entry name" value="AMELOGENIN"/>
    <property type="match status" value="1"/>
</dbReference>
<dbReference type="PANTHER" id="PTHR10039:SF5">
    <property type="entry name" value="NACHT DOMAIN-CONTAINING PROTEIN"/>
    <property type="match status" value="1"/>
</dbReference>
<dbReference type="EMBL" id="MTYI01000016">
    <property type="protein sequence ID" value="PNP59000.1"/>
    <property type="molecule type" value="Genomic_DNA"/>
</dbReference>
<accession>A0A2K0UMI6</accession>